<accession>A0A0K1Q028</accession>
<dbReference type="KEGG" id="llu:AKJ09_05766"/>
<keyword evidence="4" id="KW-1185">Reference proteome</keyword>
<evidence type="ECO:0000256" key="2">
    <source>
        <dbReference type="SAM" id="SignalP"/>
    </source>
</evidence>
<feature type="region of interest" description="Disordered" evidence="1">
    <location>
        <begin position="445"/>
        <end position="472"/>
    </location>
</feature>
<proteinExistence type="predicted"/>
<evidence type="ECO:0008006" key="5">
    <source>
        <dbReference type="Google" id="ProtNLM"/>
    </source>
</evidence>
<evidence type="ECO:0000313" key="4">
    <source>
        <dbReference type="Proteomes" id="UP000064967"/>
    </source>
</evidence>
<feature type="chain" id="PRO_5005466559" description="Tryptophan synthase alpha chain" evidence="2">
    <location>
        <begin position="34"/>
        <end position="496"/>
    </location>
</feature>
<protein>
    <recommendedName>
        <fullName evidence="5">Tryptophan synthase alpha chain</fullName>
    </recommendedName>
</protein>
<evidence type="ECO:0000313" key="3">
    <source>
        <dbReference type="EMBL" id="AKU99102.1"/>
    </source>
</evidence>
<gene>
    <name evidence="3" type="ORF">AKJ09_05766</name>
</gene>
<dbReference type="AlphaFoldDB" id="A0A0K1Q028"/>
<dbReference type="EMBL" id="CP012333">
    <property type="protein sequence ID" value="AKU99102.1"/>
    <property type="molecule type" value="Genomic_DNA"/>
</dbReference>
<evidence type="ECO:0000256" key="1">
    <source>
        <dbReference type="SAM" id="MobiDB-lite"/>
    </source>
</evidence>
<dbReference type="Proteomes" id="UP000064967">
    <property type="component" value="Chromosome"/>
</dbReference>
<keyword evidence="2" id="KW-0732">Signal</keyword>
<feature type="signal peptide" evidence="2">
    <location>
        <begin position="1"/>
        <end position="33"/>
    </location>
</feature>
<reference evidence="3 4" key="1">
    <citation type="submission" date="2015-08" db="EMBL/GenBank/DDBJ databases">
        <authorList>
            <person name="Babu N.S."/>
            <person name="Beckwith C.J."/>
            <person name="Beseler K.G."/>
            <person name="Brison A."/>
            <person name="Carone J.V."/>
            <person name="Caskin T.P."/>
            <person name="Diamond M."/>
            <person name="Durham M.E."/>
            <person name="Foxe J.M."/>
            <person name="Go M."/>
            <person name="Henderson B.A."/>
            <person name="Jones I.B."/>
            <person name="McGettigan J.A."/>
            <person name="Micheletti S.J."/>
            <person name="Nasrallah M.E."/>
            <person name="Ortiz D."/>
            <person name="Piller C.R."/>
            <person name="Privatt S.R."/>
            <person name="Schneider S.L."/>
            <person name="Sharp S."/>
            <person name="Smith T.C."/>
            <person name="Stanton J.D."/>
            <person name="Ullery H.E."/>
            <person name="Wilson R.J."/>
            <person name="Serrano M.G."/>
            <person name="Buck G."/>
            <person name="Lee V."/>
            <person name="Wang Y."/>
            <person name="Carvalho R."/>
            <person name="Voegtly L."/>
            <person name="Shi R."/>
            <person name="Duckworth R."/>
            <person name="Johnson A."/>
            <person name="Loviza R."/>
            <person name="Walstead R."/>
            <person name="Shah Z."/>
            <person name="Kiflezghi M."/>
            <person name="Wade K."/>
            <person name="Ball S.L."/>
            <person name="Bradley K.W."/>
            <person name="Asai D.J."/>
            <person name="Bowman C.A."/>
            <person name="Russell D.A."/>
            <person name="Pope W.H."/>
            <person name="Jacobs-Sera D."/>
            <person name="Hendrix R.W."/>
            <person name="Hatfull G.F."/>
        </authorList>
    </citation>
    <scope>NUCLEOTIDE SEQUENCE [LARGE SCALE GENOMIC DNA]</scope>
    <source>
        <strain evidence="3 4">DSM 27648</strain>
    </source>
</reference>
<organism evidence="3 4">
    <name type="scientific">Labilithrix luteola</name>
    <dbReference type="NCBI Taxonomy" id="1391654"/>
    <lineage>
        <taxon>Bacteria</taxon>
        <taxon>Pseudomonadati</taxon>
        <taxon>Myxococcota</taxon>
        <taxon>Polyangia</taxon>
        <taxon>Polyangiales</taxon>
        <taxon>Labilitrichaceae</taxon>
        <taxon>Labilithrix</taxon>
    </lineage>
</organism>
<name>A0A0K1Q028_9BACT</name>
<dbReference type="STRING" id="1391654.AKJ09_05766"/>
<sequence length="496" mass="51252">MRPSGRVPMRCQPSVRRLLIVAACLWGPSTARAAVNEPNGTTVPMASDDPLQLDAFFASRGEPINWTSDAASSPHSFSPLCGFTASFELRGGNCGLAFAWYNETGSPPQTSDLHTIIPAGALEGASFSGTSIKNDPDYLGGLVGFALIGEPQKYCAQNHYSNPAWNQSCSSCSPSAPWITTLIYPSKRTSNAFYVAFEDGPTSSTAFNNDGDFNDAVYFVSGVTCVGGGQPCDTGRTGICAAGISQCSANGTTCQQVSQAGAEKCNGFDDDCNGQTDEGDICPSGLYCDKGRCVQNCASGEFQCPADKVCNLAGHCVEPKCKDVTCEDGKVCLGGTCKGPCDGVVCPNGQVCRVGACVDPCAGINCGSDQVCDNGVCVAKCNCLPCAGNKACVSSTGLCVEAACAGVTCASGTHCQAGNCVANCESVVCPIGQGCKNGQCIETTTDDKTSSPPSSPGLVSAPLPGGMSRTRKNLPRVGRRAAAAIWWVIRPATRWC</sequence>